<dbReference type="OrthoDB" id="9975758at2759"/>
<name>A0A9P4QLW4_9PLEO</name>
<feature type="region of interest" description="Disordered" evidence="1">
    <location>
        <begin position="101"/>
        <end position="125"/>
    </location>
</feature>
<gene>
    <name evidence="2" type="ORF">EJ04DRAFT_538981</name>
</gene>
<feature type="compositionally biased region" description="Basic and acidic residues" evidence="1">
    <location>
        <begin position="112"/>
        <end position="125"/>
    </location>
</feature>
<comment type="caution">
    <text evidence="2">The sequence shown here is derived from an EMBL/GenBank/DDBJ whole genome shotgun (WGS) entry which is preliminary data.</text>
</comment>
<feature type="compositionally biased region" description="Pro residues" evidence="1">
    <location>
        <begin position="8"/>
        <end position="17"/>
    </location>
</feature>
<evidence type="ECO:0000313" key="2">
    <source>
        <dbReference type="EMBL" id="KAF2727339.1"/>
    </source>
</evidence>
<feature type="compositionally biased region" description="Pro residues" evidence="1">
    <location>
        <begin position="27"/>
        <end position="39"/>
    </location>
</feature>
<reference evidence="2" key="1">
    <citation type="journal article" date="2020" name="Stud. Mycol.">
        <title>101 Dothideomycetes genomes: a test case for predicting lifestyles and emergence of pathogens.</title>
        <authorList>
            <person name="Haridas S."/>
            <person name="Albert R."/>
            <person name="Binder M."/>
            <person name="Bloem J."/>
            <person name="Labutti K."/>
            <person name="Salamov A."/>
            <person name="Andreopoulos B."/>
            <person name="Baker S."/>
            <person name="Barry K."/>
            <person name="Bills G."/>
            <person name="Bluhm B."/>
            <person name="Cannon C."/>
            <person name="Castanera R."/>
            <person name="Culley D."/>
            <person name="Daum C."/>
            <person name="Ezra D."/>
            <person name="Gonzalez J."/>
            <person name="Henrissat B."/>
            <person name="Kuo A."/>
            <person name="Liang C."/>
            <person name="Lipzen A."/>
            <person name="Lutzoni F."/>
            <person name="Magnuson J."/>
            <person name="Mondo S."/>
            <person name="Nolan M."/>
            <person name="Ohm R."/>
            <person name="Pangilinan J."/>
            <person name="Park H.-J."/>
            <person name="Ramirez L."/>
            <person name="Alfaro M."/>
            <person name="Sun H."/>
            <person name="Tritt A."/>
            <person name="Yoshinaga Y."/>
            <person name="Zwiers L.-H."/>
            <person name="Turgeon B."/>
            <person name="Goodwin S."/>
            <person name="Spatafora J."/>
            <person name="Crous P."/>
            <person name="Grigoriev I."/>
        </authorList>
    </citation>
    <scope>NUCLEOTIDE SEQUENCE</scope>
    <source>
        <strain evidence="2">CBS 125425</strain>
    </source>
</reference>
<accession>A0A9P4QLW4</accession>
<evidence type="ECO:0000313" key="3">
    <source>
        <dbReference type="Proteomes" id="UP000799444"/>
    </source>
</evidence>
<proteinExistence type="predicted"/>
<feature type="region of interest" description="Disordered" evidence="1">
    <location>
        <begin position="1"/>
        <end position="39"/>
    </location>
</feature>
<organism evidence="2 3">
    <name type="scientific">Polyplosphaeria fusca</name>
    <dbReference type="NCBI Taxonomy" id="682080"/>
    <lineage>
        <taxon>Eukaryota</taxon>
        <taxon>Fungi</taxon>
        <taxon>Dikarya</taxon>
        <taxon>Ascomycota</taxon>
        <taxon>Pezizomycotina</taxon>
        <taxon>Dothideomycetes</taxon>
        <taxon>Pleosporomycetidae</taxon>
        <taxon>Pleosporales</taxon>
        <taxon>Tetraplosphaeriaceae</taxon>
        <taxon>Polyplosphaeria</taxon>
    </lineage>
</organism>
<dbReference type="AlphaFoldDB" id="A0A9P4QLW4"/>
<dbReference type="Proteomes" id="UP000799444">
    <property type="component" value="Unassembled WGS sequence"/>
</dbReference>
<keyword evidence="3" id="KW-1185">Reference proteome</keyword>
<evidence type="ECO:0000256" key="1">
    <source>
        <dbReference type="SAM" id="MobiDB-lite"/>
    </source>
</evidence>
<sequence>MSAALPTAPEPTIPDPSPASLTLRQPSSPPTSSPIQPPPLAWFEGTWNVTHSSLPLWKKNKNVSITYTRIPGTSPPHIDDLIHFTPNAGTKLRSVHGVDKPFTPGSGSMVEGKQEGEGGGDGKEERASLAYQWRGKGWLMVAASKWEVLGYGEEEGTGVEWVVTYFLKTVFTPAGVDIMVRGGRLGKGMVERIKKGVEGLGGEVGRQVGGLFEVGFD</sequence>
<dbReference type="EMBL" id="ML996338">
    <property type="protein sequence ID" value="KAF2727339.1"/>
    <property type="molecule type" value="Genomic_DNA"/>
</dbReference>
<protein>
    <submittedName>
        <fullName evidence="2">Uncharacterized protein</fullName>
    </submittedName>
</protein>